<comment type="caution">
    <text evidence="2">The sequence shown here is derived from an EMBL/GenBank/DDBJ whole genome shotgun (WGS) entry which is preliminary data.</text>
</comment>
<dbReference type="EMBL" id="JXTB01000031">
    <property type="protein sequence ID" value="PON73880.1"/>
    <property type="molecule type" value="Genomic_DNA"/>
</dbReference>
<keyword evidence="3" id="KW-1185">Reference proteome</keyword>
<feature type="transmembrane region" description="Helical" evidence="1">
    <location>
        <begin position="54"/>
        <end position="74"/>
    </location>
</feature>
<keyword evidence="1" id="KW-1133">Transmembrane helix</keyword>
<feature type="non-terminal residue" evidence="2">
    <location>
        <position position="1"/>
    </location>
</feature>
<keyword evidence="1" id="KW-0812">Transmembrane</keyword>
<evidence type="ECO:0000313" key="2">
    <source>
        <dbReference type="EMBL" id="PON73880.1"/>
    </source>
</evidence>
<sequence length="104" mass="12151">FVLSFDGYFYIFFSNILFVDRGMVDSEASLLFVCFSLIYFLLKLHSPNLSLNVFYPYAFFLSAWISGVFCGEMLQTLTQLDQIKAHYKILSCFLRWVMVLSLII</sequence>
<evidence type="ECO:0000313" key="3">
    <source>
        <dbReference type="Proteomes" id="UP000237105"/>
    </source>
</evidence>
<dbReference type="AlphaFoldDB" id="A0A2P5DKR5"/>
<reference evidence="3" key="1">
    <citation type="submission" date="2016-06" db="EMBL/GenBank/DDBJ databases">
        <title>Parallel loss of symbiosis genes in relatives of nitrogen-fixing non-legume Parasponia.</title>
        <authorList>
            <person name="Van Velzen R."/>
            <person name="Holmer R."/>
            <person name="Bu F."/>
            <person name="Rutten L."/>
            <person name="Van Zeijl A."/>
            <person name="Liu W."/>
            <person name="Santuari L."/>
            <person name="Cao Q."/>
            <person name="Sharma T."/>
            <person name="Shen D."/>
            <person name="Roswanjaya Y."/>
            <person name="Wardhani T."/>
            <person name="Kalhor M.S."/>
            <person name="Jansen J."/>
            <person name="Van den Hoogen J."/>
            <person name="Gungor B."/>
            <person name="Hartog M."/>
            <person name="Hontelez J."/>
            <person name="Verver J."/>
            <person name="Yang W.-C."/>
            <person name="Schijlen E."/>
            <person name="Repin R."/>
            <person name="Schilthuizen M."/>
            <person name="Schranz E."/>
            <person name="Heidstra R."/>
            <person name="Miyata K."/>
            <person name="Fedorova E."/>
            <person name="Kohlen W."/>
            <person name="Bisseling T."/>
            <person name="Smit S."/>
            <person name="Geurts R."/>
        </authorList>
    </citation>
    <scope>NUCLEOTIDE SEQUENCE [LARGE SCALE GENOMIC DNA]</scope>
    <source>
        <strain evidence="3">cv. WU1-14</strain>
    </source>
</reference>
<gene>
    <name evidence="2" type="ORF">PanWU01x14_054300</name>
</gene>
<organism evidence="2 3">
    <name type="scientific">Parasponia andersonii</name>
    <name type="common">Sponia andersonii</name>
    <dbReference type="NCBI Taxonomy" id="3476"/>
    <lineage>
        <taxon>Eukaryota</taxon>
        <taxon>Viridiplantae</taxon>
        <taxon>Streptophyta</taxon>
        <taxon>Embryophyta</taxon>
        <taxon>Tracheophyta</taxon>
        <taxon>Spermatophyta</taxon>
        <taxon>Magnoliopsida</taxon>
        <taxon>eudicotyledons</taxon>
        <taxon>Gunneridae</taxon>
        <taxon>Pentapetalae</taxon>
        <taxon>rosids</taxon>
        <taxon>fabids</taxon>
        <taxon>Rosales</taxon>
        <taxon>Cannabaceae</taxon>
        <taxon>Parasponia</taxon>
    </lineage>
</organism>
<proteinExistence type="predicted"/>
<accession>A0A2P5DKR5</accession>
<evidence type="ECO:0000256" key="1">
    <source>
        <dbReference type="SAM" id="Phobius"/>
    </source>
</evidence>
<dbReference type="OrthoDB" id="10361475at2759"/>
<dbReference type="Proteomes" id="UP000237105">
    <property type="component" value="Unassembled WGS sequence"/>
</dbReference>
<protein>
    <submittedName>
        <fullName evidence="2">Uncharacterized protein</fullName>
    </submittedName>
</protein>
<name>A0A2P5DKR5_PARAD</name>
<keyword evidence="1" id="KW-0472">Membrane</keyword>
<feature type="transmembrane region" description="Helical" evidence="1">
    <location>
        <begin position="24"/>
        <end position="42"/>
    </location>
</feature>